<dbReference type="PANTHER" id="PTHR31286:SF180">
    <property type="entry name" value="OS10G0362600 PROTEIN"/>
    <property type="match status" value="1"/>
</dbReference>
<protein>
    <recommendedName>
        <fullName evidence="4">DUF4283 domain-containing protein</fullName>
    </recommendedName>
</protein>
<evidence type="ECO:0000313" key="3">
    <source>
        <dbReference type="Proteomes" id="UP001318860"/>
    </source>
</evidence>
<feature type="compositionally biased region" description="Polar residues" evidence="1">
    <location>
        <begin position="470"/>
        <end position="482"/>
    </location>
</feature>
<evidence type="ECO:0000256" key="1">
    <source>
        <dbReference type="SAM" id="MobiDB-lite"/>
    </source>
</evidence>
<gene>
    <name evidence="2" type="ORF">DH2020_040985</name>
</gene>
<dbReference type="InterPro" id="IPR040256">
    <property type="entry name" value="At4g02000-like"/>
</dbReference>
<proteinExistence type="predicted"/>
<organism evidence="2 3">
    <name type="scientific">Rehmannia glutinosa</name>
    <name type="common">Chinese foxglove</name>
    <dbReference type="NCBI Taxonomy" id="99300"/>
    <lineage>
        <taxon>Eukaryota</taxon>
        <taxon>Viridiplantae</taxon>
        <taxon>Streptophyta</taxon>
        <taxon>Embryophyta</taxon>
        <taxon>Tracheophyta</taxon>
        <taxon>Spermatophyta</taxon>
        <taxon>Magnoliopsida</taxon>
        <taxon>eudicotyledons</taxon>
        <taxon>Gunneridae</taxon>
        <taxon>Pentapetalae</taxon>
        <taxon>asterids</taxon>
        <taxon>lamiids</taxon>
        <taxon>Lamiales</taxon>
        <taxon>Orobanchaceae</taxon>
        <taxon>Rehmannieae</taxon>
        <taxon>Rehmannia</taxon>
    </lineage>
</organism>
<comment type="caution">
    <text evidence="2">The sequence shown here is derived from an EMBL/GenBank/DDBJ whole genome shotgun (WGS) entry which is preliminary data.</text>
</comment>
<feature type="compositionally biased region" description="Low complexity" evidence="1">
    <location>
        <begin position="391"/>
        <end position="418"/>
    </location>
</feature>
<evidence type="ECO:0000313" key="2">
    <source>
        <dbReference type="EMBL" id="KAK6125241.1"/>
    </source>
</evidence>
<dbReference type="Proteomes" id="UP001318860">
    <property type="component" value="Unassembled WGS sequence"/>
</dbReference>
<name>A0ABR0US19_REHGL</name>
<reference evidence="2 3" key="1">
    <citation type="journal article" date="2021" name="Comput. Struct. Biotechnol. J.">
        <title>De novo genome assembly of the potent medicinal plant Rehmannia glutinosa using nanopore technology.</title>
        <authorList>
            <person name="Ma L."/>
            <person name="Dong C."/>
            <person name="Song C."/>
            <person name="Wang X."/>
            <person name="Zheng X."/>
            <person name="Niu Y."/>
            <person name="Chen S."/>
            <person name="Feng W."/>
        </authorList>
    </citation>
    <scope>NUCLEOTIDE SEQUENCE [LARGE SCALE GENOMIC DNA]</scope>
    <source>
        <strain evidence="2">DH-2019</strain>
    </source>
</reference>
<accession>A0ABR0US19</accession>
<dbReference type="PANTHER" id="PTHR31286">
    <property type="entry name" value="GLYCINE-RICH CELL WALL STRUCTURAL PROTEIN 1.8-LIKE"/>
    <property type="match status" value="1"/>
</dbReference>
<keyword evidence="3" id="KW-1185">Reference proteome</keyword>
<feature type="compositionally biased region" description="Polar residues" evidence="1">
    <location>
        <begin position="494"/>
        <end position="504"/>
    </location>
</feature>
<evidence type="ECO:0008006" key="4">
    <source>
        <dbReference type="Google" id="ProtNLM"/>
    </source>
</evidence>
<feature type="region of interest" description="Disordered" evidence="1">
    <location>
        <begin position="389"/>
        <end position="504"/>
    </location>
</feature>
<sequence length="520" mass="56794">MRVFKWTPSFNPRAEAPLAPVWIRFPGLPIHFFDHNALFAIGMIIARLQVDSRQRSRSRLSMARVCVELDLLKERIDEIVLEFDDTSQVDLKNGNSNNILFDFANKKDQLVIESAPRHDKDNKKWGSTIPYFNQDNLAEEHASLNGLNGLENAVSIPSAVNGSHTCLNYSIPTLSSFEKNKDAHGLYSGVVHASDENFRATENRSSSQDLNMAEIVGDNMVNGSIFLTDLEPRVIKGEKGGALSDYITPTFSKSSTLLEGFIGHLNINGHLKGPTTTPFLAKKVDHGQHTLVEQLIDKVGQTCSIIGNLHGPTSLSSHAKKVENSLHPYELDGNNIMGPNNSSLPCALINYQLGPSAASNMSSPDEGSHAKLGQHYCLNEAHVFSSNPAQSSSAVVESTSNSYTQPSNLNHSSSPNNLITQVQPAMSSLPYPDDVSSAHNVVDPTPLAGDHGSSDLPCVQLPGDHGSSDLPCSNKSTNQNDHTLPYETGKKFNSPINTSKSPKLSRNWEWINFPSHQKKS</sequence>
<dbReference type="EMBL" id="JABTTQ020002251">
    <property type="protein sequence ID" value="KAK6125241.1"/>
    <property type="molecule type" value="Genomic_DNA"/>
</dbReference>